<organism evidence="2 3">
    <name type="scientific">Dreissena polymorpha</name>
    <name type="common">Zebra mussel</name>
    <name type="synonym">Mytilus polymorpha</name>
    <dbReference type="NCBI Taxonomy" id="45954"/>
    <lineage>
        <taxon>Eukaryota</taxon>
        <taxon>Metazoa</taxon>
        <taxon>Spiralia</taxon>
        <taxon>Lophotrochozoa</taxon>
        <taxon>Mollusca</taxon>
        <taxon>Bivalvia</taxon>
        <taxon>Autobranchia</taxon>
        <taxon>Heteroconchia</taxon>
        <taxon>Euheterodonta</taxon>
        <taxon>Imparidentia</taxon>
        <taxon>Neoheterodontei</taxon>
        <taxon>Myida</taxon>
        <taxon>Dreissenoidea</taxon>
        <taxon>Dreissenidae</taxon>
        <taxon>Dreissena</taxon>
    </lineage>
</organism>
<accession>A0A9D3Y887</accession>
<keyword evidence="3" id="KW-1185">Reference proteome</keyword>
<feature type="compositionally biased region" description="Basic residues" evidence="1">
    <location>
        <begin position="112"/>
        <end position="126"/>
    </location>
</feature>
<sequence length="164" mass="18455">MQSHGSGYYLGCSTNTAYPKVQTVSSEMQTDLQTVSLEMQTELLTFNVPEQADSVDATDARTESTGINEVKIEVKGLRQKQNSADSIKIERRTPPKKRGRKPRENKEEQVREKRKRHSVGGKRTHSRVSDIDFDSAESNDTVNYEINGANKTFPQVETGDDFSK</sequence>
<evidence type="ECO:0000313" key="2">
    <source>
        <dbReference type="EMBL" id="KAH3693779.1"/>
    </source>
</evidence>
<evidence type="ECO:0000256" key="1">
    <source>
        <dbReference type="SAM" id="MobiDB-lite"/>
    </source>
</evidence>
<proteinExistence type="predicted"/>
<reference evidence="2" key="1">
    <citation type="journal article" date="2019" name="bioRxiv">
        <title>The Genome of the Zebra Mussel, Dreissena polymorpha: A Resource for Invasive Species Research.</title>
        <authorList>
            <person name="McCartney M.A."/>
            <person name="Auch B."/>
            <person name="Kono T."/>
            <person name="Mallez S."/>
            <person name="Zhang Y."/>
            <person name="Obille A."/>
            <person name="Becker A."/>
            <person name="Abrahante J.E."/>
            <person name="Garbe J."/>
            <person name="Badalamenti J.P."/>
            <person name="Herman A."/>
            <person name="Mangelson H."/>
            <person name="Liachko I."/>
            <person name="Sullivan S."/>
            <person name="Sone E.D."/>
            <person name="Koren S."/>
            <person name="Silverstein K.A.T."/>
            <person name="Beckman K.B."/>
            <person name="Gohl D.M."/>
        </authorList>
    </citation>
    <scope>NUCLEOTIDE SEQUENCE</scope>
    <source>
        <strain evidence="2">Duluth1</strain>
        <tissue evidence="2">Whole animal</tissue>
    </source>
</reference>
<feature type="region of interest" description="Disordered" evidence="1">
    <location>
        <begin position="72"/>
        <end position="164"/>
    </location>
</feature>
<evidence type="ECO:0000313" key="3">
    <source>
        <dbReference type="Proteomes" id="UP000828390"/>
    </source>
</evidence>
<dbReference type="AlphaFoldDB" id="A0A9D3Y887"/>
<feature type="compositionally biased region" description="Polar residues" evidence="1">
    <location>
        <begin position="138"/>
        <end position="155"/>
    </location>
</feature>
<protein>
    <submittedName>
        <fullName evidence="2">Uncharacterized protein</fullName>
    </submittedName>
</protein>
<gene>
    <name evidence="2" type="ORF">DPMN_081219</name>
</gene>
<reference evidence="2" key="2">
    <citation type="submission" date="2020-11" db="EMBL/GenBank/DDBJ databases">
        <authorList>
            <person name="McCartney M.A."/>
            <person name="Auch B."/>
            <person name="Kono T."/>
            <person name="Mallez S."/>
            <person name="Becker A."/>
            <person name="Gohl D.M."/>
            <person name="Silverstein K.A.T."/>
            <person name="Koren S."/>
            <person name="Bechman K.B."/>
            <person name="Herman A."/>
            <person name="Abrahante J.E."/>
            <person name="Garbe J."/>
        </authorList>
    </citation>
    <scope>NUCLEOTIDE SEQUENCE</scope>
    <source>
        <strain evidence="2">Duluth1</strain>
        <tissue evidence="2">Whole animal</tissue>
    </source>
</reference>
<feature type="compositionally biased region" description="Basic and acidic residues" evidence="1">
    <location>
        <begin position="102"/>
        <end position="111"/>
    </location>
</feature>
<name>A0A9D3Y887_DREPO</name>
<comment type="caution">
    <text evidence="2">The sequence shown here is derived from an EMBL/GenBank/DDBJ whole genome shotgun (WGS) entry which is preliminary data.</text>
</comment>
<dbReference type="Proteomes" id="UP000828390">
    <property type="component" value="Unassembled WGS sequence"/>
</dbReference>
<dbReference type="EMBL" id="JAIWYP010000016">
    <property type="protein sequence ID" value="KAH3693779.1"/>
    <property type="molecule type" value="Genomic_DNA"/>
</dbReference>